<evidence type="ECO:0000313" key="2">
    <source>
        <dbReference type="Proteomes" id="UP000191342"/>
    </source>
</evidence>
<dbReference type="AlphaFoldDB" id="A0A1V6TWI0"/>
<reference evidence="2" key="1">
    <citation type="journal article" date="2017" name="Nat. Microbiol.">
        <title>Global analysis of biosynthetic gene clusters reveals vast potential of secondary metabolite production in Penicillium species.</title>
        <authorList>
            <person name="Nielsen J.C."/>
            <person name="Grijseels S."/>
            <person name="Prigent S."/>
            <person name="Ji B."/>
            <person name="Dainat J."/>
            <person name="Nielsen K.F."/>
            <person name="Frisvad J.C."/>
            <person name="Workman M."/>
            <person name="Nielsen J."/>
        </authorList>
    </citation>
    <scope>NUCLEOTIDE SEQUENCE [LARGE SCALE GENOMIC DNA]</scope>
    <source>
        <strain evidence="2">IBT 14082</strain>
    </source>
</reference>
<keyword evidence="2" id="KW-1185">Reference proteome</keyword>
<comment type="caution">
    <text evidence="1">The sequence shown here is derived from an EMBL/GenBank/DDBJ whole genome shotgun (WGS) entry which is preliminary data.</text>
</comment>
<dbReference type="Proteomes" id="UP000191342">
    <property type="component" value="Unassembled WGS sequence"/>
</dbReference>
<protein>
    <submittedName>
        <fullName evidence="1">Uncharacterized protein</fullName>
    </submittedName>
</protein>
<dbReference type="EMBL" id="MLQL01000002">
    <property type="protein sequence ID" value="OQE30715.1"/>
    <property type="molecule type" value="Genomic_DNA"/>
</dbReference>
<name>A0A1V6TWI0_9EURO</name>
<proteinExistence type="predicted"/>
<gene>
    <name evidence="1" type="ORF">PENFLA_c002G00754</name>
</gene>
<dbReference type="STRING" id="254877.A0A1V6TWI0"/>
<accession>A0A1V6TWI0</accession>
<dbReference type="OrthoDB" id="4278610at2759"/>
<organism evidence="1 2">
    <name type="scientific">Penicillium flavigenum</name>
    <dbReference type="NCBI Taxonomy" id="254877"/>
    <lineage>
        <taxon>Eukaryota</taxon>
        <taxon>Fungi</taxon>
        <taxon>Dikarya</taxon>
        <taxon>Ascomycota</taxon>
        <taxon>Pezizomycotina</taxon>
        <taxon>Eurotiomycetes</taxon>
        <taxon>Eurotiomycetidae</taxon>
        <taxon>Eurotiales</taxon>
        <taxon>Aspergillaceae</taxon>
        <taxon>Penicillium</taxon>
    </lineage>
</organism>
<sequence length="137" mass="15694">MLAQYATQIYFIVAKLHEEYIEYLVKGTRSRKPLADRDDASFTLGFRLVGDVSVAVRDLIASFDNLVKNHKHLHHLTGTRVPIATRDLYPLDSNAYLIMRLLGPFSIYSAEEIQAFGFLVVALTIVQHRDWKKSKED</sequence>
<evidence type="ECO:0000313" key="1">
    <source>
        <dbReference type="EMBL" id="OQE30715.1"/>
    </source>
</evidence>